<name>A0ABV3ZAZ8_9BACT</name>
<keyword evidence="2" id="KW-1185">Reference proteome</keyword>
<dbReference type="RefSeq" id="WP_369328445.1">
    <property type="nucleotide sequence ID" value="NZ_JAULBC010000002.1"/>
</dbReference>
<evidence type="ECO:0000313" key="1">
    <source>
        <dbReference type="EMBL" id="MEX6687042.1"/>
    </source>
</evidence>
<evidence type="ECO:0000313" key="2">
    <source>
        <dbReference type="Proteomes" id="UP001560573"/>
    </source>
</evidence>
<proteinExistence type="predicted"/>
<dbReference type="EMBL" id="JAULBC010000002">
    <property type="protein sequence ID" value="MEX6687042.1"/>
    <property type="molecule type" value="Genomic_DNA"/>
</dbReference>
<accession>A0ABV3ZAZ8</accession>
<dbReference type="Proteomes" id="UP001560573">
    <property type="component" value="Unassembled WGS sequence"/>
</dbReference>
<gene>
    <name evidence="1" type="ORF">QTN47_06030</name>
</gene>
<protein>
    <submittedName>
        <fullName evidence="1">Uncharacterized protein</fullName>
    </submittedName>
</protein>
<reference evidence="1 2" key="1">
    <citation type="submission" date="2023-07" db="EMBL/GenBank/DDBJ databases">
        <authorList>
            <person name="Lian W.-H."/>
        </authorList>
    </citation>
    <scope>NUCLEOTIDE SEQUENCE [LARGE SCALE GENOMIC DNA]</scope>
    <source>
        <strain evidence="1 2">SYSU DXS3180</strain>
    </source>
</reference>
<organism evidence="1 2">
    <name type="scientific">Danxiaibacter flavus</name>
    <dbReference type="NCBI Taxonomy" id="3049108"/>
    <lineage>
        <taxon>Bacteria</taxon>
        <taxon>Pseudomonadati</taxon>
        <taxon>Bacteroidota</taxon>
        <taxon>Chitinophagia</taxon>
        <taxon>Chitinophagales</taxon>
        <taxon>Chitinophagaceae</taxon>
        <taxon>Danxiaibacter</taxon>
    </lineage>
</organism>
<sequence>MKITLLRSGGIIPMTKKAETDVDWTQDELNELLQIIGVERHSPGIARDASSYSLQAGDRTLSIDWDKIPAKYKKVFEEMKDNLKIEKKE</sequence>
<comment type="caution">
    <text evidence="1">The sequence shown here is derived from an EMBL/GenBank/DDBJ whole genome shotgun (WGS) entry which is preliminary data.</text>
</comment>